<dbReference type="PRINTS" id="PR00702">
    <property type="entry name" value="ACRIFLAVINRP"/>
</dbReference>
<dbReference type="InterPro" id="IPR001036">
    <property type="entry name" value="Acrflvin-R"/>
</dbReference>
<dbReference type="Gene3D" id="3.30.70.1430">
    <property type="entry name" value="Multidrug efflux transporter AcrB pore domain"/>
    <property type="match status" value="2"/>
</dbReference>
<keyword evidence="2" id="KW-1185">Reference proteome</keyword>
<reference evidence="1" key="1">
    <citation type="submission" date="2020-05" db="EMBL/GenBank/DDBJ databases">
        <title>Chitinophaga laudate sp. nov., isolated from a tropical peat swamp.</title>
        <authorList>
            <person name="Goh C.B.S."/>
            <person name="Lee M.S."/>
            <person name="Parimannan S."/>
            <person name="Pasbakhsh P."/>
            <person name="Yule C.M."/>
            <person name="Rajandas H."/>
            <person name="Loke S."/>
            <person name="Croft L."/>
            <person name="Tan J.B.L."/>
        </authorList>
    </citation>
    <scope>NUCLEOTIDE SEQUENCE</scope>
    <source>
        <strain evidence="1">Mgbs1</strain>
    </source>
</reference>
<proteinExistence type="predicted"/>
<name>A0A433WC88_9BACT</name>
<protein>
    <submittedName>
        <fullName evidence="1">Efflux RND transporter permease subunit</fullName>
    </submittedName>
</protein>
<gene>
    <name evidence="1" type="ORF">ECE50_020515</name>
</gene>
<sequence length="1029" mass="115290">MISPIRTVLIFSAACMLCLLLIPYLQVTQRPVMSTNTINISFSFTNAGPEEVEQYGTSVIESVCAQLPQLSSISSRSLNNAGTVALKFEDGADMQLKHFEVAALIRRHFRERPPGMSYPLLEDRSAEGDREEPQLVYTINGPGTAMTVSKDAQEFFAKELSLIQGVKKVSISNAGEARVVILFDRKKLLALHLQQTDIVAAIQERIKDTYPGAVSTTGADQLFIRLNAPLTDVEQLGDIPVSNKLQEVYYLKNIAAITTGEPDVTEYYRINGNNSVTISLLLHETGNMITVARKVRHCMNTIASGLPSGYNLSLRKDLAADLETELEKNQYRTLLAVSILLLSSFLFYRRWQHVLNLLLSLLVNVCLTLLLVYLLGIRIHMYTLSGLAVAFGIMIDHAVIIIDYYHQYRNRRVFMALLTATLATVMALLLVFLLPESEKVKLEDFAVIICISLFTSLITNLWFTVGLYNLFRPATAETARIKRSTRRLLQFVHGYAGCIAFLARRRKLFLCLLILAFGIPFFLLPDRWEKQEWYNEMNNAAIYHKQVKPVLDKWLGGSMGLFYRGMIRGGGQGGNGPDKLMVKAKLPFGSDISMMNEIMLHMEAGIKNTQGITGFVTHISGGESGNIEITFADNAAMQGIPYAVKSRMISMAEQWGGVEWDIYGQGNAFSNSVNDARHTFSVMVTGYNYDEMLQQEQLLADKLLRHKRIQQVDINKPADNQRLLSLKIDNQQLALSRISNSALFKGLQQNTTEMQIASLKREDRTYPVLLQEQQARDYTSWHLMEGRNNINGKKIVKLNQLGRLVAQEITPDIAKIDRRYVGTVSFDYKGEASFGKKFLDKCLEEMKAEMPPGYAVKDNDEKEEAASALSRYWLILLLLAGNFIVCSMLFESLRQPFYILITVPASFIGLFLAFAFSGADFDQGGFAAFILLGGLVINAGIFIVHDFNKKRTSFANCNFALTKVIFNRGRTILLTTIATMGSMLPFLLEAEPEPFWYPLAIGTTGGLLFSWVAVFVVLPVCMWKSNGND</sequence>
<dbReference type="SUPFAM" id="SSF82714">
    <property type="entry name" value="Multidrug efflux transporter AcrB TolC docking domain, DN and DC subdomains"/>
    <property type="match status" value="1"/>
</dbReference>
<dbReference type="PANTHER" id="PTHR32063:SF0">
    <property type="entry name" value="SWARMING MOTILITY PROTEIN SWRC"/>
    <property type="match status" value="1"/>
</dbReference>
<evidence type="ECO:0000313" key="2">
    <source>
        <dbReference type="Proteomes" id="UP000281028"/>
    </source>
</evidence>
<dbReference type="Gene3D" id="1.20.1640.10">
    <property type="entry name" value="Multidrug efflux transporter AcrB transmembrane domain"/>
    <property type="match status" value="3"/>
</dbReference>
<dbReference type="InterPro" id="IPR027463">
    <property type="entry name" value="AcrB_DN_DC_subdom"/>
</dbReference>
<dbReference type="Gene3D" id="3.30.2090.10">
    <property type="entry name" value="Multidrug efflux transporter AcrB TolC docking domain, DN and DC subdomains"/>
    <property type="match status" value="2"/>
</dbReference>
<evidence type="ECO:0000313" key="1">
    <source>
        <dbReference type="EMBL" id="NSL89237.1"/>
    </source>
</evidence>
<dbReference type="AlphaFoldDB" id="A0A433WC88"/>
<dbReference type="OrthoDB" id="9809409at2"/>
<dbReference type="SUPFAM" id="SSF82693">
    <property type="entry name" value="Multidrug efflux transporter AcrB pore domain, PN1, PN2, PC1 and PC2 subdomains"/>
    <property type="match status" value="2"/>
</dbReference>
<dbReference type="Gene3D" id="3.30.70.1320">
    <property type="entry name" value="Multidrug efflux transporter AcrB pore domain like"/>
    <property type="match status" value="1"/>
</dbReference>
<dbReference type="Proteomes" id="UP000281028">
    <property type="component" value="Unassembled WGS sequence"/>
</dbReference>
<dbReference type="Pfam" id="PF00873">
    <property type="entry name" value="ACR_tran"/>
    <property type="match status" value="2"/>
</dbReference>
<dbReference type="EMBL" id="RIAR02000001">
    <property type="protein sequence ID" value="NSL89237.1"/>
    <property type="molecule type" value="Genomic_DNA"/>
</dbReference>
<dbReference type="GO" id="GO:0005886">
    <property type="term" value="C:plasma membrane"/>
    <property type="evidence" value="ECO:0007669"/>
    <property type="project" value="TreeGrafter"/>
</dbReference>
<dbReference type="SUPFAM" id="SSF82866">
    <property type="entry name" value="Multidrug efflux transporter AcrB transmembrane domain"/>
    <property type="match status" value="2"/>
</dbReference>
<accession>A0A433WC88</accession>
<comment type="caution">
    <text evidence="1">The sequence shown here is derived from an EMBL/GenBank/DDBJ whole genome shotgun (WGS) entry which is preliminary data.</text>
</comment>
<dbReference type="PANTHER" id="PTHR32063">
    <property type="match status" value="1"/>
</dbReference>
<organism evidence="1 2">
    <name type="scientific">Chitinophaga solisilvae</name>
    <dbReference type="NCBI Taxonomy" id="1233460"/>
    <lineage>
        <taxon>Bacteria</taxon>
        <taxon>Pseudomonadati</taxon>
        <taxon>Bacteroidota</taxon>
        <taxon>Chitinophagia</taxon>
        <taxon>Chitinophagales</taxon>
        <taxon>Chitinophagaceae</taxon>
        <taxon>Chitinophaga</taxon>
    </lineage>
</organism>
<dbReference type="GO" id="GO:0042910">
    <property type="term" value="F:xenobiotic transmembrane transporter activity"/>
    <property type="evidence" value="ECO:0007669"/>
    <property type="project" value="TreeGrafter"/>
</dbReference>
<dbReference type="Gene3D" id="3.30.70.1440">
    <property type="entry name" value="Multidrug efflux transporter AcrB pore domain"/>
    <property type="match status" value="1"/>
</dbReference>